<sequence length="813" mass="87509">MDLDLDLETIIQSILAVDYVGFHEILEESPEQLPLSAAPPQSAESVSSASQLPTDATDQQSAATLCQPSLHGHAALLTEDQQNVQVVDHGQEMCLNKDVDSSEQPMDQEDELTLITQRMLRGEIPDIDSEVIRNILEESPNPLPPPPPPPPLIPQSGFHQPQTAGAAEEQAVPTLCQQPLHGQTIVLSEGRQNDLQGHGKQEQALVTADQMVHRLGPGVGGLVQSVDPNDELVLTIQRILRGEIPDVDSEEIWKILEESPNSSAPAVPAETRSNSQPQAVDPVGSGRRPLGAALHSLQQPAAAEQAAPALCRQLPHSHTVVLSGGQQNDQAGDHSQGQDLAPSRPSVSRPGKGSEASASGAPQEHPEDELVLITQKMFREDMPHIDFDVLRQLLEESPNPLLPPPAPVFVGQPRSAQSVSSSSASLTADTLFAAEPATPAVYPVPLHNPTLAMAEGHYNELMSDDSQSQDHVDSSVGTETDSSAETSEQEDELTLITQRMLRGEILDIDSEEIRNILGESPDPLTAASGFKVPALGVGCTPMTAAPHGFQQPMTVAGGRMAPPLCHQPPHSQTVVLSGGHQNGHGATHSHRQYLSNQCPVYNSLGGAGGSLSPAYLQNQSQRLVFTPLAAAGNDASTSFMSLKLPQGVLNMPAVGVVNGEVVYEVPPDVTLSYVNLGPAAQNSALPNKKRRECKGLDEQPYVKKPPNAFMLFMREHRAKVAAEHSAAANAVLGLMWKSLSKDEQKKYRDEADQERIKHILQFPQWSCKDNYGKKRRRIRKKSPNITLATLSDPDVTQTVVLETSASQDYSDCE</sequence>
<evidence type="ECO:0000259" key="11">
    <source>
        <dbReference type="PROSITE" id="PS50118"/>
    </source>
</evidence>
<feature type="region of interest" description="Disordered" evidence="10">
    <location>
        <begin position="260"/>
        <end position="290"/>
    </location>
</feature>
<dbReference type="PANTHER" id="PTHR10373">
    <property type="entry name" value="TRANSCRIPTION FACTOR 7 FAMILY MEMBER"/>
    <property type="match status" value="1"/>
</dbReference>
<keyword evidence="3" id="KW-0879">Wnt signaling pathway</keyword>
<organism evidence="12 13">
    <name type="scientific">Cynoglossus semilaevis</name>
    <name type="common">Tongue sole</name>
    <dbReference type="NCBI Taxonomy" id="244447"/>
    <lineage>
        <taxon>Eukaryota</taxon>
        <taxon>Metazoa</taxon>
        <taxon>Chordata</taxon>
        <taxon>Craniata</taxon>
        <taxon>Vertebrata</taxon>
        <taxon>Euteleostomi</taxon>
        <taxon>Actinopterygii</taxon>
        <taxon>Neopterygii</taxon>
        <taxon>Teleostei</taxon>
        <taxon>Neoteleostei</taxon>
        <taxon>Acanthomorphata</taxon>
        <taxon>Carangaria</taxon>
        <taxon>Pleuronectiformes</taxon>
        <taxon>Pleuronectoidei</taxon>
        <taxon>Cynoglossidae</taxon>
        <taxon>Cynoglossinae</taxon>
        <taxon>Cynoglossus</taxon>
    </lineage>
</organism>
<dbReference type="GeneID" id="103394580"/>
<keyword evidence="4" id="KW-0805">Transcription regulation</keyword>
<comment type="subcellular location">
    <subcellularLocation>
        <location evidence="1">Nucleus</location>
    </subcellularLocation>
</comment>
<feature type="compositionally biased region" description="Polar residues" evidence="10">
    <location>
        <begin position="477"/>
        <end position="486"/>
    </location>
</feature>
<dbReference type="OrthoDB" id="6247875at2759"/>
<evidence type="ECO:0000256" key="6">
    <source>
        <dbReference type="ARBA" id="ARBA00023159"/>
    </source>
</evidence>
<dbReference type="SUPFAM" id="SSF47095">
    <property type="entry name" value="HMG-box"/>
    <property type="match status" value="1"/>
</dbReference>
<feature type="region of interest" description="Disordered" evidence="10">
    <location>
        <begin position="137"/>
        <end position="170"/>
    </location>
</feature>
<feature type="region of interest" description="Disordered" evidence="10">
    <location>
        <begin position="31"/>
        <end position="62"/>
    </location>
</feature>
<dbReference type="PANTHER" id="PTHR10373:SF38">
    <property type="entry name" value="PROTEIN PANGOLIN, ISOFORM J"/>
    <property type="match status" value="1"/>
</dbReference>
<feature type="region of interest" description="Disordered" evidence="10">
    <location>
        <begin position="462"/>
        <end position="492"/>
    </location>
</feature>
<keyword evidence="13" id="KW-1185">Reference proteome</keyword>
<keyword evidence="8 9" id="KW-0539">Nucleus</keyword>
<feature type="region of interest" description="Disordered" evidence="10">
    <location>
        <begin position="322"/>
        <end position="367"/>
    </location>
</feature>
<dbReference type="GO" id="GO:0000981">
    <property type="term" value="F:DNA-binding transcription factor activity, RNA polymerase II-specific"/>
    <property type="evidence" value="ECO:0007669"/>
    <property type="project" value="TreeGrafter"/>
</dbReference>
<evidence type="ECO:0000256" key="10">
    <source>
        <dbReference type="SAM" id="MobiDB-lite"/>
    </source>
</evidence>
<feature type="compositionally biased region" description="Polar residues" evidence="10">
    <location>
        <begin position="42"/>
        <end position="62"/>
    </location>
</feature>
<keyword evidence="7" id="KW-0804">Transcription</keyword>
<dbReference type="Pfam" id="PF00505">
    <property type="entry name" value="HMG_box"/>
    <property type="match status" value="1"/>
</dbReference>
<dbReference type="Ensembl" id="ENSCSET00000025894.1">
    <property type="protein sequence ID" value="ENSCSEP00000025557.1"/>
    <property type="gene ID" value="ENSCSEG00000016319.1"/>
</dbReference>
<dbReference type="InterPro" id="IPR024940">
    <property type="entry name" value="TCF/LEF"/>
</dbReference>
<feature type="compositionally biased region" description="Pro residues" evidence="10">
    <location>
        <begin position="141"/>
        <end position="153"/>
    </location>
</feature>
<dbReference type="InterPro" id="IPR036910">
    <property type="entry name" value="HMG_box_dom_sf"/>
</dbReference>
<feature type="compositionally biased region" description="Polar residues" evidence="10">
    <location>
        <begin position="324"/>
        <end position="338"/>
    </location>
</feature>
<reference evidence="12 13" key="1">
    <citation type="journal article" date="2014" name="Nat. Genet.">
        <title>Whole-genome sequence of a flatfish provides insights into ZW sex chromosome evolution and adaptation to a benthic lifestyle.</title>
        <authorList>
            <person name="Chen S."/>
            <person name="Zhang G."/>
            <person name="Shao C."/>
            <person name="Huang Q."/>
            <person name="Liu G."/>
            <person name="Zhang P."/>
            <person name="Song W."/>
            <person name="An N."/>
            <person name="Chalopin D."/>
            <person name="Volff J.N."/>
            <person name="Hong Y."/>
            <person name="Li Q."/>
            <person name="Sha Z."/>
            <person name="Zhou H."/>
            <person name="Xie M."/>
            <person name="Yu Q."/>
            <person name="Liu Y."/>
            <person name="Xiang H."/>
            <person name="Wang N."/>
            <person name="Wu K."/>
            <person name="Yang C."/>
            <person name="Zhou Q."/>
            <person name="Liao X."/>
            <person name="Yang L."/>
            <person name="Hu Q."/>
            <person name="Zhang J."/>
            <person name="Meng L."/>
            <person name="Jin L."/>
            <person name="Tian Y."/>
            <person name="Lian J."/>
            <person name="Yang J."/>
            <person name="Miao G."/>
            <person name="Liu S."/>
            <person name="Liang Z."/>
            <person name="Yan F."/>
            <person name="Li Y."/>
            <person name="Sun B."/>
            <person name="Zhang H."/>
            <person name="Zhang J."/>
            <person name="Zhu Y."/>
            <person name="Du M."/>
            <person name="Zhao Y."/>
            <person name="Schartl M."/>
            <person name="Tang Q."/>
            <person name="Wang J."/>
        </authorList>
    </citation>
    <scope>NUCLEOTIDE SEQUENCE</scope>
</reference>
<evidence type="ECO:0000256" key="2">
    <source>
        <dbReference type="ARBA" id="ARBA00006569"/>
    </source>
</evidence>
<proteinExistence type="inferred from homology"/>
<accession>A0A3P8WGJ0</accession>
<evidence type="ECO:0000313" key="13">
    <source>
        <dbReference type="Proteomes" id="UP000265120"/>
    </source>
</evidence>
<feature type="DNA-binding region" description="HMG box" evidence="9">
    <location>
        <begin position="702"/>
        <end position="766"/>
    </location>
</feature>
<feature type="domain" description="HMG box" evidence="11">
    <location>
        <begin position="702"/>
        <end position="766"/>
    </location>
</feature>
<dbReference type="RefSeq" id="XP_024908743.1">
    <property type="nucleotide sequence ID" value="XM_025052975.1"/>
</dbReference>
<keyword evidence="5 9" id="KW-0238">DNA-binding</keyword>
<evidence type="ECO:0000256" key="5">
    <source>
        <dbReference type="ARBA" id="ARBA00023125"/>
    </source>
</evidence>
<dbReference type="GO" id="GO:1990907">
    <property type="term" value="C:beta-catenin-TCF complex"/>
    <property type="evidence" value="ECO:0007669"/>
    <property type="project" value="TreeGrafter"/>
</dbReference>
<comment type="similarity">
    <text evidence="2">Belongs to the TCF/LEF family.</text>
</comment>
<dbReference type="GO" id="GO:0000785">
    <property type="term" value="C:chromatin"/>
    <property type="evidence" value="ECO:0007669"/>
    <property type="project" value="TreeGrafter"/>
</dbReference>
<dbReference type="GeneTree" id="ENSGT00940000168653"/>
<protein>
    <submittedName>
        <fullName evidence="12">Uncharacterized LOC103394580</fullName>
    </submittedName>
</protein>
<dbReference type="SMART" id="SM00398">
    <property type="entry name" value="HMG"/>
    <property type="match status" value="1"/>
</dbReference>
<dbReference type="AlphaFoldDB" id="A0A3P8WGJ0"/>
<reference evidence="12" key="2">
    <citation type="submission" date="2025-08" db="UniProtKB">
        <authorList>
            <consortium name="Ensembl"/>
        </authorList>
    </citation>
    <scope>IDENTIFICATION</scope>
</reference>
<evidence type="ECO:0000256" key="9">
    <source>
        <dbReference type="PROSITE-ProRule" id="PRU00267"/>
    </source>
</evidence>
<evidence type="ECO:0000256" key="1">
    <source>
        <dbReference type="ARBA" id="ARBA00004123"/>
    </source>
</evidence>
<evidence type="ECO:0000256" key="4">
    <source>
        <dbReference type="ARBA" id="ARBA00023015"/>
    </source>
</evidence>
<dbReference type="GO" id="GO:0060070">
    <property type="term" value="P:canonical Wnt signaling pathway"/>
    <property type="evidence" value="ECO:0007669"/>
    <property type="project" value="TreeGrafter"/>
</dbReference>
<dbReference type="PROSITE" id="PS50118">
    <property type="entry name" value="HMG_BOX_2"/>
    <property type="match status" value="1"/>
</dbReference>
<evidence type="ECO:0000256" key="8">
    <source>
        <dbReference type="ARBA" id="ARBA00023242"/>
    </source>
</evidence>
<dbReference type="InterPro" id="IPR009071">
    <property type="entry name" value="HMG_box_dom"/>
</dbReference>
<dbReference type="STRING" id="244447.ENSCSEP00000025557"/>
<dbReference type="RefSeq" id="XP_016898220.1">
    <property type="nucleotide sequence ID" value="XM_017042731.2"/>
</dbReference>
<name>A0A3P8WGJ0_CYNSE</name>
<dbReference type="GO" id="GO:0000978">
    <property type="term" value="F:RNA polymerase II cis-regulatory region sequence-specific DNA binding"/>
    <property type="evidence" value="ECO:0007669"/>
    <property type="project" value="TreeGrafter"/>
</dbReference>
<evidence type="ECO:0000313" key="12">
    <source>
        <dbReference type="Ensembl" id="ENSCSEP00000025557.1"/>
    </source>
</evidence>
<dbReference type="Proteomes" id="UP000265120">
    <property type="component" value="Chromosome 2"/>
</dbReference>
<dbReference type="InParanoid" id="A0A3P8WGJ0"/>
<evidence type="ECO:0000256" key="3">
    <source>
        <dbReference type="ARBA" id="ARBA00022687"/>
    </source>
</evidence>
<dbReference type="Gene3D" id="1.10.30.10">
    <property type="entry name" value="High mobility group box domain"/>
    <property type="match status" value="1"/>
</dbReference>
<reference evidence="12" key="3">
    <citation type="submission" date="2025-09" db="UniProtKB">
        <authorList>
            <consortium name="Ensembl"/>
        </authorList>
    </citation>
    <scope>IDENTIFICATION</scope>
</reference>
<keyword evidence="6" id="KW-0010">Activator</keyword>
<evidence type="ECO:0000256" key="7">
    <source>
        <dbReference type="ARBA" id="ARBA00023163"/>
    </source>
</evidence>